<dbReference type="CDD" id="cd07389">
    <property type="entry name" value="MPP_PhoD"/>
    <property type="match status" value="1"/>
</dbReference>
<gene>
    <name evidence="4" type="ORF">BJ981_005351</name>
</gene>
<proteinExistence type="predicted"/>
<dbReference type="InterPro" id="IPR006311">
    <property type="entry name" value="TAT_signal"/>
</dbReference>
<dbReference type="PROSITE" id="PS51318">
    <property type="entry name" value="TAT"/>
    <property type="match status" value="1"/>
</dbReference>
<evidence type="ECO:0000313" key="4">
    <source>
        <dbReference type="EMBL" id="MBB5629652.1"/>
    </source>
</evidence>
<sequence length="529" mass="56904">MEQKPSRRVFLIATAAGAGGLLVPGSAAASGPPPAGSRAASTRAGRLAPDPFTLGIASGDPAPDGFVLWTRLAPDPLAPDGRGGMPSRDAEVGWQVAADEGFRRIARAGTATARPGSAHAVHVEVQGLEPGREYFYRFRAGGHVSETGRTRTAPAASTATGSFTFAAVSCAQYEHGFYTAYRRMAEQHPDLVVHLGDYIYEYSGGVYTAAQGNVRRHVGGKLQTLADYRLRHAQYKTDPDLQLAHRTSPWVVVFDDHEVENNWAGDVPGTQAPDFETRKAAGFQAYYENMPLRASAVARGRHVKISRRVDWGALATFHLLDTRQFRDDQPCGDGMRSGCDERLAQERVMLGEDQMTWLTAGLGASPATWNLIAQQVVVGQRDYHLGPGRELNVDAWDGYPADRDRLLRALSSSNAGNPVVLTGDAHVASASDLTADFEDPDARRVGVELVSTSISSDGDGYHDPARDAALLAENPALKFVNERRGYIMCTAGPDALTADFRTLDFISRKGAPARTAATFTVPAGERTLT</sequence>
<dbReference type="GO" id="GO:0004035">
    <property type="term" value="F:alkaline phosphatase activity"/>
    <property type="evidence" value="ECO:0007669"/>
    <property type="project" value="UniProtKB-EC"/>
</dbReference>
<name>A0A7W8Z8V8_9ACTN</name>
<dbReference type="Gene3D" id="3.60.21.70">
    <property type="entry name" value="PhoD-like phosphatase"/>
    <property type="match status" value="1"/>
</dbReference>
<evidence type="ECO:0000259" key="3">
    <source>
        <dbReference type="Pfam" id="PF16655"/>
    </source>
</evidence>
<feature type="signal peptide" evidence="1">
    <location>
        <begin position="1"/>
        <end position="29"/>
    </location>
</feature>
<dbReference type="InterPro" id="IPR052900">
    <property type="entry name" value="Phospholipid_Metab_Enz"/>
</dbReference>
<dbReference type="InterPro" id="IPR029052">
    <property type="entry name" value="Metallo-depent_PP-like"/>
</dbReference>
<feature type="chain" id="PRO_5031021562" evidence="1">
    <location>
        <begin position="30"/>
        <end position="529"/>
    </location>
</feature>
<accession>A0A7W8Z8V8</accession>
<organism evidence="4 5">
    <name type="scientific">Sphaerisporangium krabiense</name>
    <dbReference type="NCBI Taxonomy" id="763782"/>
    <lineage>
        <taxon>Bacteria</taxon>
        <taxon>Bacillati</taxon>
        <taxon>Actinomycetota</taxon>
        <taxon>Actinomycetes</taxon>
        <taxon>Streptosporangiales</taxon>
        <taxon>Streptosporangiaceae</taxon>
        <taxon>Sphaerisporangium</taxon>
    </lineage>
</organism>
<evidence type="ECO:0000259" key="2">
    <source>
        <dbReference type="Pfam" id="PF09423"/>
    </source>
</evidence>
<dbReference type="AlphaFoldDB" id="A0A7W8Z8V8"/>
<keyword evidence="4" id="KW-0378">Hydrolase</keyword>
<dbReference type="Pfam" id="PF16655">
    <property type="entry name" value="PhoD_N"/>
    <property type="match status" value="1"/>
</dbReference>
<evidence type="ECO:0000313" key="5">
    <source>
        <dbReference type="Proteomes" id="UP000588112"/>
    </source>
</evidence>
<dbReference type="Gene3D" id="2.60.40.380">
    <property type="entry name" value="Purple acid phosphatase-like, N-terminal"/>
    <property type="match status" value="1"/>
</dbReference>
<dbReference type="RefSeq" id="WP_184614879.1">
    <property type="nucleotide sequence ID" value="NZ_BOOS01000031.1"/>
</dbReference>
<evidence type="ECO:0000256" key="1">
    <source>
        <dbReference type="SAM" id="SignalP"/>
    </source>
</evidence>
<dbReference type="PANTHER" id="PTHR43606:SF2">
    <property type="entry name" value="ALKALINE PHOSPHATASE FAMILY PROTEIN (AFU_ORTHOLOGUE AFUA_5G03860)"/>
    <property type="match status" value="1"/>
</dbReference>
<keyword evidence="5" id="KW-1185">Reference proteome</keyword>
<dbReference type="InterPro" id="IPR018946">
    <property type="entry name" value="PhoD-like_MPP"/>
</dbReference>
<dbReference type="EC" id="3.1.3.1" evidence="4"/>
<dbReference type="Pfam" id="PF09423">
    <property type="entry name" value="PhoD"/>
    <property type="match status" value="1"/>
</dbReference>
<feature type="domain" description="Phospholipase D N-terminal" evidence="3">
    <location>
        <begin position="54"/>
        <end position="152"/>
    </location>
</feature>
<dbReference type="InterPro" id="IPR032093">
    <property type="entry name" value="PhoD_N"/>
</dbReference>
<feature type="domain" description="PhoD-like phosphatase metallophosphatase" evidence="2">
    <location>
        <begin position="165"/>
        <end position="500"/>
    </location>
</feature>
<dbReference type="PANTHER" id="PTHR43606">
    <property type="entry name" value="PHOSPHATASE, PUTATIVE (AFU_ORTHOLOGUE AFUA_6G08710)-RELATED"/>
    <property type="match status" value="1"/>
</dbReference>
<dbReference type="InterPro" id="IPR038607">
    <property type="entry name" value="PhoD-like_sf"/>
</dbReference>
<dbReference type="EMBL" id="JACHBR010000001">
    <property type="protein sequence ID" value="MBB5629652.1"/>
    <property type="molecule type" value="Genomic_DNA"/>
</dbReference>
<dbReference type="Proteomes" id="UP000588112">
    <property type="component" value="Unassembled WGS sequence"/>
</dbReference>
<comment type="caution">
    <text evidence="4">The sequence shown here is derived from an EMBL/GenBank/DDBJ whole genome shotgun (WGS) entry which is preliminary data.</text>
</comment>
<keyword evidence="1" id="KW-0732">Signal</keyword>
<protein>
    <submittedName>
        <fullName evidence="4">Alkaline phosphatase D</fullName>
        <ecNumber evidence="4">3.1.3.1</ecNumber>
    </submittedName>
</protein>
<dbReference type="SUPFAM" id="SSF56300">
    <property type="entry name" value="Metallo-dependent phosphatases"/>
    <property type="match status" value="1"/>
</dbReference>
<reference evidence="4 5" key="1">
    <citation type="submission" date="2020-08" db="EMBL/GenBank/DDBJ databases">
        <title>Sequencing the genomes of 1000 actinobacteria strains.</title>
        <authorList>
            <person name="Klenk H.-P."/>
        </authorList>
    </citation>
    <scope>NUCLEOTIDE SEQUENCE [LARGE SCALE GENOMIC DNA]</scope>
    <source>
        <strain evidence="4 5">DSM 45790</strain>
    </source>
</reference>